<evidence type="ECO:0000313" key="1">
    <source>
        <dbReference type="EMBL" id="CCX12345.1"/>
    </source>
</evidence>
<sequence length="35" mass="3973">MKRVKLSITSFSTNAPSQENLHVIKERGEETRTIA</sequence>
<reference evidence="1 2" key="1">
    <citation type="journal article" date="2013" name="PLoS Genet.">
        <title>The genome and development-dependent transcriptomes of Pyronema confluens: a window into fungal evolution.</title>
        <authorList>
            <person name="Traeger S."/>
            <person name="Altegoer F."/>
            <person name="Freitag M."/>
            <person name="Gabaldon T."/>
            <person name="Kempken F."/>
            <person name="Kumar A."/>
            <person name="Marcet-Houben M."/>
            <person name="Poggeler S."/>
            <person name="Stajich J.E."/>
            <person name="Nowrousian M."/>
        </authorList>
    </citation>
    <scope>NUCLEOTIDE SEQUENCE [LARGE SCALE GENOMIC DNA]</scope>
    <source>
        <strain evidence="2">CBS 100304</strain>
        <tissue evidence="1">Vegetative mycelium</tissue>
    </source>
</reference>
<protein>
    <submittedName>
        <fullName evidence="1">Uncharacterized protein</fullName>
    </submittedName>
</protein>
<gene>
    <name evidence="1" type="ORF">PCON_11939</name>
</gene>
<accession>U4L790</accession>
<organism evidence="1 2">
    <name type="scientific">Pyronema omphalodes (strain CBS 100304)</name>
    <name type="common">Pyronema confluens</name>
    <dbReference type="NCBI Taxonomy" id="1076935"/>
    <lineage>
        <taxon>Eukaryota</taxon>
        <taxon>Fungi</taxon>
        <taxon>Dikarya</taxon>
        <taxon>Ascomycota</taxon>
        <taxon>Pezizomycotina</taxon>
        <taxon>Pezizomycetes</taxon>
        <taxon>Pezizales</taxon>
        <taxon>Pyronemataceae</taxon>
        <taxon>Pyronema</taxon>
    </lineage>
</organism>
<dbReference type="Proteomes" id="UP000018144">
    <property type="component" value="Unassembled WGS sequence"/>
</dbReference>
<keyword evidence="2" id="KW-1185">Reference proteome</keyword>
<dbReference type="EMBL" id="HF935700">
    <property type="protein sequence ID" value="CCX12345.1"/>
    <property type="molecule type" value="Genomic_DNA"/>
</dbReference>
<dbReference type="AlphaFoldDB" id="U4L790"/>
<name>U4L790_PYROM</name>
<proteinExistence type="predicted"/>
<evidence type="ECO:0000313" key="2">
    <source>
        <dbReference type="Proteomes" id="UP000018144"/>
    </source>
</evidence>